<dbReference type="AlphaFoldDB" id="A0A949T8H4"/>
<dbReference type="Proteomes" id="UP000732858">
    <property type="component" value="Unassembled WGS sequence"/>
</dbReference>
<evidence type="ECO:0000313" key="4">
    <source>
        <dbReference type="Proteomes" id="UP001196379"/>
    </source>
</evidence>
<dbReference type="EMBL" id="JABULY010000002">
    <property type="protein sequence ID" value="MBV6531500.1"/>
    <property type="molecule type" value="Genomic_DNA"/>
</dbReference>
<proteinExistence type="predicted"/>
<accession>A0A949T8H4</accession>
<sequence>MMPFNEPLRECCPKCDWKSDVLMTSDVVYVFYGNCPKCGEETVTRKLSFVEKIQFSPFLKKFPKI</sequence>
<evidence type="ECO:0000313" key="1">
    <source>
        <dbReference type="EMBL" id="MBV6531500.1"/>
    </source>
</evidence>
<organism evidence="2 3">
    <name type="scientific">Ursidibacter maritimus</name>
    <dbReference type="NCBI Taxonomy" id="1331689"/>
    <lineage>
        <taxon>Bacteria</taxon>
        <taxon>Pseudomonadati</taxon>
        <taxon>Pseudomonadota</taxon>
        <taxon>Gammaproteobacteria</taxon>
        <taxon>Pasteurellales</taxon>
        <taxon>Pasteurellaceae</taxon>
        <taxon>Ursidibacter</taxon>
    </lineage>
</organism>
<keyword evidence="4" id="KW-1185">Reference proteome</keyword>
<dbReference type="Proteomes" id="UP001196379">
    <property type="component" value="Unassembled WGS sequence"/>
</dbReference>
<dbReference type="RefSeq" id="WP_157402243.1">
    <property type="nucleotide sequence ID" value="NZ_JABULY010000002.1"/>
</dbReference>
<gene>
    <name evidence="1" type="ORF">HT657_05010</name>
    <name evidence="2" type="ORF">HT672_09370</name>
</gene>
<comment type="caution">
    <text evidence="2">The sequence shown here is derived from an EMBL/GenBank/DDBJ whole genome shotgun (WGS) entry which is preliminary data.</text>
</comment>
<dbReference type="EMBL" id="JABUMC010000032">
    <property type="protein sequence ID" value="MBV6547475.1"/>
    <property type="molecule type" value="Genomic_DNA"/>
</dbReference>
<protein>
    <submittedName>
        <fullName evidence="2">Uncharacterized protein</fullName>
    </submittedName>
</protein>
<name>A0A949T8H4_9PAST</name>
<reference evidence="2 4" key="1">
    <citation type="journal article" date="2021" name="Mol. Ecol.">
        <title>Polar bear-adapted Ursidibacter maritimus are remarkably conserved after generations in captivity.</title>
        <authorList>
            <person name="Espinosa-Gongora C."/>
            <person name="Hansen M.J."/>
            <person name="Bertelsen M.F."/>
            <person name="Bojesen A.M."/>
        </authorList>
    </citation>
    <scope>NUCLEOTIDE SEQUENCE</scope>
    <source>
        <strain evidence="2">Pb43105x</strain>
        <strain evidence="1 4">Pb43106</strain>
    </source>
</reference>
<dbReference type="GeneID" id="65548006"/>
<evidence type="ECO:0000313" key="2">
    <source>
        <dbReference type="EMBL" id="MBV6547475.1"/>
    </source>
</evidence>
<evidence type="ECO:0000313" key="3">
    <source>
        <dbReference type="Proteomes" id="UP000732858"/>
    </source>
</evidence>
<dbReference type="OrthoDB" id="9135395at2"/>